<dbReference type="Pfam" id="PF01850">
    <property type="entry name" value="PIN"/>
    <property type="match status" value="1"/>
</dbReference>
<feature type="domain" description="PIN" evidence="7">
    <location>
        <begin position="2"/>
        <end position="117"/>
    </location>
</feature>
<evidence type="ECO:0000256" key="2">
    <source>
        <dbReference type="ARBA" id="ARBA00022722"/>
    </source>
</evidence>
<dbReference type="InterPro" id="IPR022907">
    <property type="entry name" value="VapC_family"/>
</dbReference>
<evidence type="ECO:0000256" key="6">
    <source>
        <dbReference type="HAMAP-Rule" id="MF_00265"/>
    </source>
</evidence>
<dbReference type="CDD" id="cd09854">
    <property type="entry name" value="PIN_VapC-like"/>
    <property type="match status" value="1"/>
</dbReference>
<sequence length="128" mass="14001">MIVLDASVLIAHFQPADPHHQRASQLLAEHHHHQFVINTITLAEVLVGPARVGQTDAFRQALDTLAIQTHGLDANAAVPLAELRAQTGLKLPDCCVLYTAERQTDCLIATFDARLEAQAQRLQIPTVN</sequence>
<evidence type="ECO:0000256" key="5">
    <source>
        <dbReference type="ARBA" id="ARBA00022842"/>
    </source>
</evidence>
<dbReference type="InterPro" id="IPR029060">
    <property type="entry name" value="PIN-like_dom_sf"/>
</dbReference>
<keyword evidence="5 6" id="KW-0460">Magnesium</keyword>
<feature type="binding site" evidence="6">
    <location>
        <position position="93"/>
    </location>
    <ligand>
        <name>Mg(2+)</name>
        <dbReference type="ChEBI" id="CHEBI:18420"/>
    </ligand>
</feature>
<organism evidence="8 9">
    <name type="scientific">Mycolicibacterium grossiae</name>
    <dbReference type="NCBI Taxonomy" id="1552759"/>
    <lineage>
        <taxon>Bacteria</taxon>
        <taxon>Bacillati</taxon>
        <taxon>Actinomycetota</taxon>
        <taxon>Actinomycetes</taxon>
        <taxon>Mycobacteriales</taxon>
        <taxon>Mycobacteriaceae</taxon>
        <taxon>Mycolicibacterium</taxon>
    </lineage>
</organism>
<evidence type="ECO:0000256" key="4">
    <source>
        <dbReference type="ARBA" id="ARBA00022801"/>
    </source>
</evidence>
<dbReference type="GO" id="GO:0004540">
    <property type="term" value="F:RNA nuclease activity"/>
    <property type="evidence" value="ECO:0007669"/>
    <property type="project" value="InterPro"/>
</dbReference>
<comment type="cofactor">
    <cofactor evidence="6">
        <name>Mg(2+)</name>
        <dbReference type="ChEBI" id="CHEBI:18420"/>
    </cofactor>
</comment>
<dbReference type="EMBL" id="MCHX01000087">
    <property type="protein sequence ID" value="OFJ50928.1"/>
    <property type="molecule type" value="Genomic_DNA"/>
</dbReference>
<keyword evidence="4 6" id="KW-0378">Hydrolase</keyword>
<feature type="binding site" evidence="6">
    <location>
        <position position="5"/>
    </location>
    <ligand>
        <name>Mg(2+)</name>
        <dbReference type="ChEBI" id="CHEBI:18420"/>
    </ligand>
</feature>
<accession>A0A1E8PXB5</accession>
<dbReference type="SUPFAM" id="SSF88723">
    <property type="entry name" value="PIN domain-like"/>
    <property type="match status" value="1"/>
</dbReference>
<dbReference type="Proteomes" id="UP000178953">
    <property type="component" value="Unassembled WGS sequence"/>
</dbReference>
<evidence type="ECO:0000259" key="7">
    <source>
        <dbReference type="Pfam" id="PF01850"/>
    </source>
</evidence>
<evidence type="ECO:0000256" key="1">
    <source>
        <dbReference type="ARBA" id="ARBA00022649"/>
    </source>
</evidence>
<dbReference type="GO" id="GO:0090729">
    <property type="term" value="F:toxin activity"/>
    <property type="evidence" value="ECO:0007669"/>
    <property type="project" value="UniProtKB-KW"/>
</dbReference>
<dbReference type="GO" id="GO:0000287">
    <property type="term" value="F:magnesium ion binding"/>
    <property type="evidence" value="ECO:0007669"/>
    <property type="project" value="UniProtKB-UniRule"/>
</dbReference>
<comment type="caution">
    <text evidence="8">The sequence shown here is derived from an EMBL/GenBank/DDBJ whole genome shotgun (WGS) entry which is preliminary data.</text>
</comment>
<keyword evidence="1 6" id="KW-1277">Toxin-antitoxin system</keyword>
<protein>
    <recommendedName>
        <fullName evidence="6">Ribonuclease VapC</fullName>
        <shortName evidence="6">RNase VapC</shortName>
        <ecNumber evidence="6">3.1.-.-</ecNumber>
    </recommendedName>
    <alternativeName>
        <fullName evidence="6">Toxin VapC</fullName>
    </alternativeName>
</protein>
<evidence type="ECO:0000256" key="3">
    <source>
        <dbReference type="ARBA" id="ARBA00022723"/>
    </source>
</evidence>
<evidence type="ECO:0000313" key="9">
    <source>
        <dbReference type="Proteomes" id="UP000178953"/>
    </source>
</evidence>
<dbReference type="EC" id="3.1.-.-" evidence="6"/>
<dbReference type="GO" id="GO:0016787">
    <property type="term" value="F:hydrolase activity"/>
    <property type="evidence" value="ECO:0007669"/>
    <property type="project" value="UniProtKB-KW"/>
</dbReference>
<name>A0A1E8PXB5_9MYCO</name>
<dbReference type="AlphaFoldDB" id="A0A1E8PXB5"/>
<comment type="function">
    <text evidence="6">Toxic component of a toxin-antitoxin (TA) system. An RNase.</text>
</comment>
<dbReference type="RefSeq" id="WP_070355850.1">
    <property type="nucleotide sequence ID" value="NZ_MCHX01000087.1"/>
</dbReference>
<keyword evidence="6" id="KW-0800">Toxin</keyword>
<dbReference type="InterPro" id="IPR002716">
    <property type="entry name" value="PIN_dom"/>
</dbReference>
<evidence type="ECO:0000313" key="8">
    <source>
        <dbReference type="EMBL" id="OFJ50928.1"/>
    </source>
</evidence>
<dbReference type="Gene3D" id="3.40.50.1010">
    <property type="entry name" value="5'-nuclease"/>
    <property type="match status" value="1"/>
</dbReference>
<keyword evidence="9" id="KW-1185">Reference proteome</keyword>
<reference evidence="8 9" key="1">
    <citation type="submission" date="2016-09" db="EMBL/GenBank/DDBJ databases">
        <title>genome sequence of Mycobacterium sp. 739 SCH.</title>
        <authorList>
            <person name="Greninger A.L."/>
            <person name="Qin X."/>
            <person name="Jerome K."/>
            <person name="Vora S."/>
            <person name="Quinn K."/>
        </authorList>
    </citation>
    <scope>NUCLEOTIDE SEQUENCE [LARGE SCALE GENOMIC DNA]</scope>
    <source>
        <strain evidence="8 9">SCH</strain>
    </source>
</reference>
<keyword evidence="2 6" id="KW-0540">Nuclease</keyword>
<gene>
    <name evidence="6" type="primary">vapC</name>
    <name evidence="8" type="ORF">BEL07_25515</name>
</gene>
<proteinExistence type="inferred from homology"/>
<keyword evidence="3 6" id="KW-0479">Metal-binding</keyword>
<comment type="similarity">
    <text evidence="6">Belongs to the PINc/VapC protein family.</text>
</comment>
<dbReference type="HAMAP" id="MF_00265">
    <property type="entry name" value="VapC_Nob1"/>
    <property type="match status" value="1"/>
</dbReference>